<evidence type="ECO:0000256" key="1">
    <source>
        <dbReference type="ARBA" id="ARBA00002521"/>
    </source>
</evidence>
<dbReference type="InterPro" id="IPR001714">
    <property type="entry name" value="Pept_M24_MAP"/>
</dbReference>
<comment type="catalytic activity">
    <reaction evidence="6 7">
        <text>Release of N-terminal amino acids, preferentially methionine, from peptides and arylamides.</text>
        <dbReference type="EC" id="3.4.11.18"/>
    </reaction>
</comment>
<dbReference type="AlphaFoldDB" id="F2NX12"/>
<sequence>MIRLKNEEQINGIRKSCHLLADLFNEIIPKIKPGVSTKEIDDWCVNFAKKFGATPAWYEEDFPGCACISINNQVIHGVPSKKRIVKDGDIISLDIGLNLKGYISDSTHTVLVGNVKPAHQKLCRVTRECLLAGIDACKAGNRISDISNAVYDIAYNQNKYGVVYEYCGHGVGLEVHEDPSVCNCPSTGPNPRIQAGMVLAIEPMINEGTADVDIEEGSEWTVVTADGSWSCHEEHTVAVFKDHTEVLTDLDYNGNSCLK</sequence>
<comment type="cofactor">
    <cofactor evidence="6">
        <name>Co(2+)</name>
        <dbReference type="ChEBI" id="CHEBI:48828"/>
    </cofactor>
    <cofactor evidence="6">
        <name>Zn(2+)</name>
        <dbReference type="ChEBI" id="CHEBI:29105"/>
    </cofactor>
    <cofactor evidence="6">
        <name>Mn(2+)</name>
        <dbReference type="ChEBI" id="CHEBI:29035"/>
    </cofactor>
    <cofactor evidence="6">
        <name>Fe(2+)</name>
        <dbReference type="ChEBI" id="CHEBI:29033"/>
    </cofactor>
    <text evidence="6">Binds 2 divalent metal cations per subunit. Has a high-affinity and a low affinity metal-binding site. The true nature of the physiological cofactor is under debate. The enzyme is active with cobalt, zinc, manganese or divalent iron ions. Most likely, methionine aminopeptidases function as mononuclear Fe(2+)-metalloproteases under physiological conditions, and the catalytically relevant metal-binding site has been assigned to the histidine-containing high-affinity site.</text>
</comment>
<dbReference type="InterPro" id="IPR000994">
    <property type="entry name" value="Pept_M24"/>
</dbReference>
<dbReference type="OrthoDB" id="9802055at2"/>
<keyword evidence="10" id="KW-1185">Reference proteome</keyword>
<evidence type="ECO:0000256" key="6">
    <source>
        <dbReference type="HAMAP-Rule" id="MF_01974"/>
    </source>
</evidence>
<feature type="binding site" evidence="6">
    <location>
        <position position="234"/>
    </location>
    <ligand>
        <name>a divalent metal cation</name>
        <dbReference type="ChEBI" id="CHEBI:60240"/>
        <label>1</label>
    </ligand>
</feature>
<evidence type="ECO:0000313" key="10">
    <source>
        <dbReference type="Proteomes" id="UP000006852"/>
    </source>
</evidence>
<reference evidence="9 10" key="1">
    <citation type="journal article" date="2011" name="Stand. Genomic Sci.">
        <title>Complete genome sequence of Treponema succinifaciens type strain (6091).</title>
        <authorList>
            <person name="Han C."/>
            <person name="Gronow S."/>
            <person name="Teshima H."/>
            <person name="Lapidus A."/>
            <person name="Nolan M."/>
            <person name="Lucas S."/>
            <person name="Hammon N."/>
            <person name="Deshpande S."/>
            <person name="Cheng J.F."/>
            <person name="Zeytun A."/>
            <person name="Tapia R."/>
            <person name="Goodwin L."/>
            <person name="Pitluck S."/>
            <person name="Liolios K."/>
            <person name="Pagani I."/>
            <person name="Ivanova N."/>
            <person name="Mavromatis K."/>
            <person name="Mikhailova N."/>
            <person name="Huntemann M."/>
            <person name="Pati A."/>
            <person name="Chen A."/>
            <person name="Palaniappan K."/>
            <person name="Land M."/>
            <person name="Hauser L."/>
            <person name="Brambilla E.M."/>
            <person name="Rohde M."/>
            <person name="Goker M."/>
            <person name="Woyke T."/>
            <person name="Bristow J."/>
            <person name="Eisen J.A."/>
            <person name="Markowitz V."/>
            <person name="Hugenholtz P."/>
            <person name="Kyrpides N.C."/>
            <person name="Klenk H.P."/>
            <person name="Detter J.C."/>
        </authorList>
    </citation>
    <scope>NUCLEOTIDE SEQUENCE [LARGE SCALE GENOMIC DNA]</scope>
    <source>
        <strain evidence="10">ATCC 33096 / DSM 2489 / 6091</strain>
    </source>
</reference>
<dbReference type="InterPro" id="IPR036005">
    <property type="entry name" value="Creatinase/aminopeptidase-like"/>
</dbReference>
<dbReference type="PANTHER" id="PTHR43330:SF27">
    <property type="entry name" value="METHIONINE AMINOPEPTIDASE"/>
    <property type="match status" value="1"/>
</dbReference>
<evidence type="ECO:0000256" key="3">
    <source>
        <dbReference type="ARBA" id="ARBA00022670"/>
    </source>
</evidence>
<feature type="binding site" evidence="6">
    <location>
        <position position="176"/>
    </location>
    <ligand>
        <name>substrate</name>
    </ligand>
</feature>
<keyword evidence="3 6" id="KW-0645">Protease</keyword>
<dbReference type="Gene3D" id="3.90.230.10">
    <property type="entry name" value="Creatinase/methionine aminopeptidase superfamily"/>
    <property type="match status" value="1"/>
</dbReference>
<dbReference type="GO" id="GO:0006508">
    <property type="term" value="P:proteolysis"/>
    <property type="evidence" value="ECO:0007669"/>
    <property type="project" value="UniProtKB-KW"/>
</dbReference>
<dbReference type="GO" id="GO:0070006">
    <property type="term" value="F:metalloaminopeptidase activity"/>
    <property type="evidence" value="ECO:0007669"/>
    <property type="project" value="UniProtKB-UniRule"/>
</dbReference>
<comment type="function">
    <text evidence="1 6">Removes the N-terminal methionine from nascent proteins. The N-terminal methionine is often cleaved when the second residue in the primary sequence is small and uncharged (Met-Ala-, Cys, Gly, Pro, Ser, Thr, or Val). Requires deformylation of the N(alpha)-formylated initiator methionine before it can be hydrolyzed.</text>
</comment>
<feature type="binding site" evidence="6">
    <location>
        <position position="202"/>
    </location>
    <ligand>
        <name>a divalent metal cation</name>
        <dbReference type="ChEBI" id="CHEBI:60240"/>
        <label>2</label>
        <note>catalytic</note>
    </ligand>
</feature>
<dbReference type="Pfam" id="PF00557">
    <property type="entry name" value="Peptidase_M24"/>
    <property type="match status" value="1"/>
</dbReference>
<dbReference type="RefSeq" id="WP_013700654.1">
    <property type="nucleotide sequence ID" value="NC_015385.1"/>
</dbReference>
<evidence type="ECO:0000256" key="4">
    <source>
        <dbReference type="ARBA" id="ARBA00022723"/>
    </source>
</evidence>
<organism evidence="9 10">
    <name type="scientific">Treponema succinifaciens (strain ATCC 33096 / DSM 2489 / 6091)</name>
    <dbReference type="NCBI Taxonomy" id="869209"/>
    <lineage>
        <taxon>Bacteria</taxon>
        <taxon>Pseudomonadati</taxon>
        <taxon>Spirochaetota</taxon>
        <taxon>Spirochaetia</taxon>
        <taxon>Spirochaetales</taxon>
        <taxon>Treponemataceae</taxon>
        <taxon>Treponema</taxon>
    </lineage>
</organism>
<feature type="binding site" evidence="6">
    <location>
        <position position="234"/>
    </location>
    <ligand>
        <name>a divalent metal cation</name>
        <dbReference type="ChEBI" id="CHEBI:60240"/>
        <label>2</label>
        <note>catalytic</note>
    </ligand>
</feature>
<evidence type="ECO:0000256" key="7">
    <source>
        <dbReference type="RuleBase" id="RU003653"/>
    </source>
</evidence>
<dbReference type="PANTHER" id="PTHR43330">
    <property type="entry name" value="METHIONINE AMINOPEPTIDASE"/>
    <property type="match status" value="1"/>
</dbReference>
<dbReference type="KEGG" id="tsu:Tresu_0394"/>
<reference evidence="10" key="2">
    <citation type="submission" date="2011-04" db="EMBL/GenBank/DDBJ databases">
        <title>The complete genome of chromosome of Treponema succinifaciens DSM 2489.</title>
        <authorList>
            <person name="Lucas S."/>
            <person name="Copeland A."/>
            <person name="Lapidus A."/>
            <person name="Bruce D."/>
            <person name="Goodwin L."/>
            <person name="Pitluck S."/>
            <person name="Peters L."/>
            <person name="Kyrpides N."/>
            <person name="Mavromatis K."/>
            <person name="Ivanova N."/>
            <person name="Ovchinnikova G."/>
            <person name="Teshima H."/>
            <person name="Detter J.C."/>
            <person name="Tapia R."/>
            <person name="Han C."/>
            <person name="Land M."/>
            <person name="Hauser L."/>
            <person name="Markowitz V."/>
            <person name="Cheng J.-F."/>
            <person name="Hugenholtz P."/>
            <person name="Woyke T."/>
            <person name="Wu D."/>
            <person name="Gronow S."/>
            <person name="Wellnitz S."/>
            <person name="Brambilla E."/>
            <person name="Klenk H.-P."/>
            <person name="Eisen J.A."/>
        </authorList>
    </citation>
    <scope>NUCLEOTIDE SEQUENCE [LARGE SCALE GENOMIC DNA]</scope>
    <source>
        <strain evidence="10">ATCC 33096 / DSM 2489 / 6091</strain>
    </source>
</reference>
<dbReference type="NCBIfam" id="TIGR00500">
    <property type="entry name" value="met_pdase_I"/>
    <property type="match status" value="1"/>
</dbReference>
<feature type="binding site" evidence="6">
    <location>
        <position position="105"/>
    </location>
    <ligand>
        <name>a divalent metal cation</name>
        <dbReference type="ChEBI" id="CHEBI:60240"/>
        <label>1</label>
    </ligand>
</feature>
<dbReference type="EMBL" id="CP002631">
    <property type="protein sequence ID" value="AEB13347.1"/>
    <property type="molecule type" value="Genomic_DNA"/>
</dbReference>
<dbReference type="GO" id="GO:0004239">
    <property type="term" value="F:initiator methionyl aminopeptidase activity"/>
    <property type="evidence" value="ECO:0007669"/>
    <property type="project" value="UniProtKB-UniRule"/>
</dbReference>
<evidence type="ECO:0000259" key="8">
    <source>
        <dbReference type="Pfam" id="PF00557"/>
    </source>
</evidence>
<feature type="binding site" evidence="6">
    <location>
        <position position="105"/>
    </location>
    <ligand>
        <name>a divalent metal cation</name>
        <dbReference type="ChEBI" id="CHEBI:60240"/>
        <label>2</label>
        <note>catalytic</note>
    </ligand>
</feature>
<protein>
    <recommendedName>
        <fullName evidence="6 7">Methionine aminopeptidase</fullName>
        <shortName evidence="6">MAP</shortName>
        <shortName evidence="6">MetAP</shortName>
        <ecNumber evidence="6 7">3.4.11.18</ecNumber>
    </recommendedName>
    <alternativeName>
        <fullName evidence="6">Peptidase M</fullName>
    </alternativeName>
</protein>
<keyword evidence="4 6" id="KW-0479">Metal-binding</keyword>
<dbReference type="SUPFAM" id="SSF55920">
    <property type="entry name" value="Creatinase/aminopeptidase"/>
    <property type="match status" value="1"/>
</dbReference>
<dbReference type="CDD" id="cd01086">
    <property type="entry name" value="MetAP1"/>
    <property type="match status" value="1"/>
</dbReference>
<comment type="similarity">
    <text evidence="6">Belongs to the peptidase M24A family. Methionine aminopeptidase type 1 subfamily.</text>
</comment>
<feature type="binding site" evidence="6">
    <location>
        <position position="76"/>
    </location>
    <ligand>
        <name>substrate</name>
    </ligand>
</feature>
<dbReference type="eggNOG" id="COG0024">
    <property type="taxonomic scope" value="Bacteria"/>
</dbReference>
<dbReference type="PRINTS" id="PR00599">
    <property type="entry name" value="MAPEPTIDASE"/>
</dbReference>
<accession>F2NX12</accession>
<dbReference type="GeneID" id="302997607"/>
<proteinExistence type="inferred from homology"/>
<dbReference type="HAMAP" id="MF_01974">
    <property type="entry name" value="MetAP_1"/>
    <property type="match status" value="1"/>
</dbReference>
<dbReference type="GO" id="GO:0046872">
    <property type="term" value="F:metal ion binding"/>
    <property type="evidence" value="ECO:0007669"/>
    <property type="project" value="UniProtKB-UniRule"/>
</dbReference>
<dbReference type="STRING" id="869209.Tresu_0394"/>
<feature type="binding site" evidence="6">
    <location>
        <position position="94"/>
    </location>
    <ligand>
        <name>a divalent metal cation</name>
        <dbReference type="ChEBI" id="CHEBI:60240"/>
        <label>1</label>
    </ligand>
</feature>
<feature type="domain" description="Peptidase M24" evidence="8">
    <location>
        <begin position="12"/>
        <end position="239"/>
    </location>
</feature>
<name>F2NX12_TRES6</name>
<feature type="binding site" evidence="6">
    <location>
        <position position="169"/>
    </location>
    <ligand>
        <name>a divalent metal cation</name>
        <dbReference type="ChEBI" id="CHEBI:60240"/>
        <label>2</label>
        <note>catalytic</note>
    </ligand>
</feature>
<dbReference type="InterPro" id="IPR002467">
    <property type="entry name" value="Pept_M24A_MAP1"/>
</dbReference>
<gene>
    <name evidence="6" type="primary">map</name>
    <name evidence="9" type="ordered locus">Tresu_0394</name>
</gene>
<evidence type="ECO:0000256" key="2">
    <source>
        <dbReference type="ARBA" id="ARBA00022438"/>
    </source>
</evidence>
<comment type="subunit">
    <text evidence="6">Monomer.</text>
</comment>
<keyword evidence="5 6" id="KW-0378">Hydrolase</keyword>
<dbReference type="HOGENOM" id="CLU_015857_0_1_12"/>
<evidence type="ECO:0000313" key="9">
    <source>
        <dbReference type="EMBL" id="AEB13347.1"/>
    </source>
</evidence>
<keyword evidence="2 6" id="KW-0031">Aminopeptidase</keyword>
<dbReference type="GO" id="GO:0005829">
    <property type="term" value="C:cytosol"/>
    <property type="evidence" value="ECO:0007669"/>
    <property type="project" value="TreeGrafter"/>
</dbReference>
<dbReference type="Proteomes" id="UP000006852">
    <property type="component" value="Chromosome"/>
</dbReference>
<dbReference type="EC" id="3.4.11.18" evidence="6 7"/>
<evidence type="ECO:0000256" key="5">
    <source>
        <dbReference type="ARBA" id="ARBA00022801"/>
    </source>
</evidence>